<comment type="pathway">
    <text evidence="1">Cofactor biosynthesis; FAD biosynthesis; FAD from FMN: step 1/1.</text>
</comment>
<evidence type="ECO:0000256" key="8">
    <source>
        <dbReference type="ARBA" id="ARBA00022827"/>
    </source>
</evidence>
<dbReference type="Proteomes" id="UP000265560">
    <property type="component" value="Chromosome"/>
</dbReference>
<dbReference type="InterPro" id="IPR015864">
    <property type="entry name" value="FAD_synthase"/>
</dbReference>
<evidence type="ECO:0000256" key="6">
    <source>
        <dbReference type="ARBA" id="ARBA00022695"/>
    </source>
</evidence>
<dbReference type="GO" id="GO:0006747">
    <property type="term" value="P:FAD biosynthetic process"/>
    <property type="evidence" value="ECO:0007669"/>
    <property type="project" value="UniProtKB-UniPathway"/>
</dbReference>
<dbReference type="RefSeq" id="WP_119895541.1">
    <property type="nucleotide sequence ID" value="NZ_CP032419.1"/>
</dbReference>
<keyword evidence="6" id="KW-0548">Nucleotidyltransferase</keyword>
<gene>
    <name evidence="12" type="ORF">D3880_22040</name>
</gene>
<name>A0A385ZAE5_9PSED</name>
<evidence type="ECO:0000259" key="11">
    <source>
        <dbReference type="Pfam" id="PF06574"/>
    </source>
</evidence>
<sequence>MDAVLVLRFDEQLRQLGSHAFVEDPLIRGAAIQQLVIGDDFRCGSDRSGDFALLQRYAPHGFFTLERAPTLRYSAQRISSTLIRQCLQDGALATAGLLLKAHPPAGWAEAAAPVVSRLEGLRRRCRLA</sequence>
<evidence type="ECO:0000256" key="5">
    <source>
        <dbReference type="ARBA" id="ARBA00022679"/>
    </source>
</evidence>
<keyword evidence="8" id="KW-0274">FAD</keyword>
<dbReference type="SUPFAM" id="SSF52374">
    <property type="entry name" value="Nucleotidylyl transferase"/>
    <property type="match status" value="1"/>
</dbReference>
<dbReference type="Gene3D" id="3.40.50.620">
    <property type="entry name" value="HUPs"/>
    <property type="match status" value="1"/>
</dbReference>
<keyword evidence="7" id="KW-0547">Nucleotide-binding</keyword>
<keyword evidence="4" id="KW-0288">FMN</keyword>
<evidence type="ECO:0000313" key="13">
    <source>
        <dbReference type="Proteomes" id="UP000265560"/>
    </source>
</evidence>
<keyword evidence="3" id="KW-0285">Flavoprotein</keyword>
<evidence type="ECO:0000256" key="2">
    <source>
        <dbReference type="ARBA" id="ARBA00012393"/>
    </source>
</evidence>
<feature type="domain" description="FAD synthetase" evidence="11">
    <location>
        <begin position="2"/>
        <end position="81"/>
    </location>
</feature>
<accession>A0A385ZAE5</accession>
<evidence type="ECO:0000256" key="7">
    <source>
        <dbReference type="ARBA" id="ARBA00022741"/>
    </source>
</evidence>
<dbReference type="UniPathway" id="UPA00277">
    <property type="reaction ID" value="UER00407"/>
</dbReference>
<protein>
    <recommendedName>
        <fullName evidence="2">FAD synthase</fullName>
        <ecNumber evidence="2">2.7.7.2</ecNumber>
    </recommendedName>
</protein>
<evidence type="ECO:0000256" key="3">
    <source>
        <dbReference type="ARBA" id="ARBA00022630"/>
    </source>
</evidence>
<keyword evidence="13" id="KW-1185">Reference proteome</keyword>
<dbReference type="EMBL" id="CP032419">
    <property type="protein sequence ID" value="AYC34892.1"/>
    <property type="molecule type" value="Genomic_DNA"/>
</dbReference>
<evidence type="ECO:0000256" key="9">
    <source>
        <dbReference type="ARBA" id="ARBA00022840"/>
    </source>
</evidence>
<dbReference type="KEGG" id="pcav:D3880_22040"/>
<proteinExistence type="predicted"/>
<keyword evidence="5" id="KW-0808">Transferase</keyword>
<dbReference type="AlphaFoldDB" id="A0A385ZAE5"/>
<dbReference type="OrthoDB" id="9803667at2"/>
<evidence type="ECO:0000256" key="4">
    <source>
        <dbReference type="ARBA" id="ARBA00022643"/>
    </source>
</evidence>
<dbReference type="GO" id="GO:0005524">
    <property type="term" value="F:ATP binding"/>
    <property type="evidence" value="ECO:0007669"/>
    <property type="project" value="UniProtKB-KW"/>
</dbReference>
<reference evidence="13" key="1">
    <citation type="submission" date="2018-09" db="EMBL/GenBank/DDBJ databases">
        <authorList>
            <person name="Zhu H."/>
        </authorList>
    </citation>
    <scope>NUCLEOTIDE SEQUENCE [LARGE SCALE GENOMIC DNA]</scope>
    <source>
        <strain evidence="13">K2W31S-8</strain>
    </source>
</reference>
<dbReference type="GO" id="GO:0009231">
    <property type="term" value="P:riboflavin biosynthetic process"/>
    <property type="evidence" value="ECO:0007669"/>
    <property type="project" value="InterPro"/>
</dbReference>
<evidence type="ECO:0000256" key="1">
    <source>
        <dbReference type="ARBA" id="ARBA00004726"/>
    </source>
</evidence>
<dbReference type="EC" id="2.7.7.2" evidence="2"/>
<dbReference type="Pfam" id="PF06574">
    <property type="entry name" value="FAD_syn"/>
    <property type="match status" value="1"/>
</dbReference>
<organism evidence="12 13">
    <name type="scientific">Pseudomonas cavernae</name>
    <dbReference type="NCBI Taxonomy" id="2320867"/>
    <lineage>
        <taxon>Bacteria</taxon>
        <taxon>Pseudomonadati</taxon>
        <taxon>Pseudomonadota</taxon>
        <taxon>Gammaproteobacteria</taxon>
        <taxon>Pseudomonadales</taxon>
        <taxon>Pseudomonadaceae</taxon>
        <taxon>Pseudomonas</taxon>
    </lineage>
</organism>
<keyword evidence="9" id="KW-0067">ATP-binding</keyword>
<dbReference type="GO" id="GO:0003919">
    <property type="term" value="F:FMN adenylyltransferase activity"/>
    <property type="evidence" value="ECO:0007669"/>
    <property type="project" value="UniProtKB-EC"/>
</dbReference>
<evidence type="ECO:0000313" key="12">
    <source>
        <dbReference type="EMBL" id="AYC34892.1"/>
    </source>
</evidence>
<comment type="catalytic activity">
    <reaction evidence="10">
        <text>FMN + ATP + H(+) = FAD + diphosphate</text>
        <dbReference type="Rhea" id="RHEA:17237"/>
        <dbReference type="ChEBI" id="CHEBI:15378"/>
        <dbReference type="ChEBI" id="CHEBI:30616"/>
        <dbReference type="ChEBI" id="CHEBI:33019"/>
        <dbReference type="ChEBI" id="CHEBI:57692"/>
        <dbReference type="ChEBI" id="CHEBI:58210"/>
        <dbReference type="EC" id="2.7.7.2"/>
    </reaction>
</comment>
<evidence type="ECO:0000256" key="10">
    <source>
        <dbReference type="ARBA" id="ARBA00049494"/>
    </source>
</evidence>
<dbReference type="InterPro" id="IPR014729">
    <property type="entry name" value="Rossmann-like_a/b/a_fold"/>
</dbReference>